<dbReference type="OrthoDB" id="4376109at2"/>
<accession>A0A0U1P3E9</accession>
<keyword evidence="2" id="KW-0812">Transmembrane</keyword>
<feature type="domain" description="Excalibur calcium-binding" evidence="3">
    <location>
        <begin position="229"/>
        <end position="265"/>
    </location>
</feature>
<dbReference type="RefSeq" id="WP_090638838.1">
    <property type="nucleotide sequence ID" value="NZ_CVRB01000005.1"/>
</dbReference>
<dbReference type="EMBL" id="CVRB01000005">
    <property type="protein sequence ID" value="CRK84673.1"/>
    <property type="molecule type" value="Genomic_DNA"/>
</dbReference>
<keyword evidence="2" id="KW-1133">Transmembrane helix</keyword>
<feature type="region of interest" description="Disordered" evidence="1">
    <location>
        <begin position="155"/>
        <end position="229"/>
    </location>
</feature>
<protein>
    <submittedName>
        <fullName evidence="4">Excalibur domain family protein</fullName>
    </submittedName>
</protein>
<dbReference type="AlphaFoldDB" id="A0A0U1P3E9"/>
<evidence type="ECO:0000256" key="1">
    <source>
        <dbReference type="SAM" id="MobiDB-lite"/>
    </source>
</evidence>
<feature type="transmembrane region" description="Helical" evidence="2">
    <location>
        <begin position="87"/>
        <end position="104"/>
    </location>
</feature>
<dbReference type="STRING" id="1499688.BN000_04718"/>
<sequence>MATFFSWVGFIITAYFLVSGINGIRKRNPKATKNFFLMIVGIIIWLLATGNSAFIILFALGFVLFLVFLVTAIISLFKRNGKAKKQFLMMAGAMVVCIGSAAMIPNDKKETKVEATQVKKKVADEAEKKAAAIAKQKAKEEAELKAKQEAEQKAKEEAELKAKQEAEQKAKEEAELKAKQEAEAKAKEEAELKAKQEAEANAKAQAEADAKAKAEAGAAATPVQTTENSFANCTELRKVYPNGVPSTHPAYRAKLDRDHDNWACERD</sequence>
<keyword evidence="2" id="KW-0472">Membrane</keyword>
<evidence type="ECO:0000256" key="2">
    <source>
        <dbReference type="SAM" id="Phobius"/>
    </source>
</evidence>
<feature type="transmembrane region" description="Helical" evidence="2">
    <location>
        <begin position="54"/>
        <end position="75"/>
    </location>
</feature>
<keyword evidence="5" id="KW-1185">Reference proteome</keyword>
<dbReference type="Pfam" id="PF05901">
    <property type="entry name" value="Excalibur"/>
    <property type="match status" value="1"/>
</dbReference>
<dbReference type="Proteomes" id="UP000199087">
    <property type="component" value="Unassembled WGS sequence"/>
</dbReference>
<name>A0A0U1P3E9_9BACI</name>
<dbReference type="SMART" id="SM00894">
    <property type="entry name" value="Excalibur"/>
    <property type="match status" value="1"/>
</dbReference>
<feature type="compositionally biased region" description="Basic and acidic residues" evidence="1">
    <location>
        <begin position="155"/>
        <end position="214"/>
    </location>
</feature>
<evidence type="ECO:0000313" key="4">
    <source>
        <dbReference type="EMBL" id="CRK84673.1"/>
    </source>
</evidence>
<reference evidence="5" key="1">
    <citation type="submission" date="2015-05" db="EMBL/GenBank/DDBJ databases">
        <authorList>
            <person name="Urmite Genomes"/>
        </authorList>
    </citation>
    <scope>NUCLEOTIDE SEQUENCE [LARGE SCALE GENOMIC DNA]</scope>
    <source>
        <strain evidence="5">LF1</strain>
    </source>
</reference>
<organism evidence="4 5">
    <name type="scientific">Neobacillus massiliamazoniensis</name>
    <dbReference type="NCBI Taxonomy" id="1499688"/>
    <lineage>
        <taxon>Bacteria</taxon>
        <taxon>Bacillati</taxon>
        <taxon>Bacillota</taxon>
        <taxon>Bacilli</taxon>
        <taxon>Bacillales</taxon>
        <taxon>Bacillaceae</taxon>
        <taxon>Neobacillus</taxon>
    </lineage>
</organism>
<dbReference type="InterPro" id="IPR008613">
    <property type="entry name" value="Excalibur_Ca-bd_domain"/>
</dbReference>
<evidence type="ECO:0000259" key="3">
    <source>
        <dbReference type="SMART" id="SM00894"/>
    </source>
</evidence>
<evidence type="ECO:0000313" key="5">
    <source>
        <dbReference type="Proteomes" id="UP000199087"/>
    </source>
</evidence>
<feature type="transmembrane region" description="Helical" evidence="2">
    <location>
        <begin position="31"/>
        <end position="48"/>
    </location>
</feature>
<proteinExistence type="predicted"/>
<feature type="transmembrane region" description="Helical" evidence="2">
    <location>
        <begin position="6"/>
        <end position="24"/>
    </location>
</feature>
<gene>
    <name evidence="4" type="ORF">BN000_04718</name>
</gene>